<proteinExistence type="predicted"/>
<accession>A0A8S4QM00</accession>
<sequence>MSKPDTESFINRNPDESDEDWIAAMDNLCSKLNVDPVAAAKSKESFSEIKRNYTLDRGTVPKMLAAFPLWMANVIRC</sequence>
<dbReference type="AlphaFoldDB" id="A0A8S4QM00"/>
<comment type="caution">
    <text evidence="1">The sequence shown here is derived from an EMBL/GenBank/DDBJ whole genome shotgun (WGS) entry which is preliminary data.</text>
</comment>
<evidence type="ECO:0000313" key="2">
    <source>
        <dbReference type="Proteomes" id="UP000838756"/>
    </source>
</evidence>
<dbReference type="Proteomes" id="UP000838756">
    <property type="component" value="Unassembled WGS sequence"/>
</dbReference>
<evidence type="ECO:0000313" key="1">
    <source>
        <dbReference type="EMBL" id="CAH2215474.1"/>
    </source>
</evidence>
<name>A0A8S4QM00_9NEOP</name>
<dbReference type="EMBL" id="CAKXAJ010011767">
    <property type="protein sequence ID" value="CAH2215474.1"/>
    <property type="molecule type" value="Genomic_DNA"/>
</dbReference>
<organism evidence="1 2">
    <name type="scientific">Pararge aegeria aegeria</name>
    <dbReference type="NCBI Taxonomy" id="348720"/>
    <lineage>
        <taxon>Eukaryota</taxon>
        <taxon>Metazoa</taxon>
        <taxon>Ecdysozoa</taxon>
        <taxon>Arthropoda</taxon>
        <taxon>Hexapoda</taxon>
        <taxon>Insecta</taxon>
        <taxon>Pterygota</taxon>
        <taxon>Neoptera</taxon>
        <taxon>Endopterygota</taxon>
        <taxon>Lepidoptera</taxon>
        <taxon>Glossata</taxon>
        <taxon>Ditrysia</taxon>
        <taxon>Papilionoidea</taxon>
        <taxon>Nymphalidae</taxon>
        <taxon>Satyrinae</taxon>
        <taxon>Satyrini</taxon>
        <taxon>Parargina</taxon>
        <taxon>Pararge</taxon>
    </lineage>
</organism>
<gene>
    <name evidence="1" type="primary">jg17592</name>
    <name evidence="1" type="ORF">PAEG_LOCUS3625</name>
</gene>
<keyword evidence="2" id="KW-1185">Reference proteome</keyword>
<protein>
    <submittedName>
        <fullName evidence="1">Jg17592 protein</fullName>
    </submittedName>
</protein>
<reference evidence="1" key="1">
    <citation type="submission" date="2022-03" db="EMBL/GenBank/DDBJ databases">
        <authorList>
            <person name="Lindestad O."/>
        </authorList>
    </citation>
    <scope>NUCLEOTIDE SEQUENCE</scope>
</reference>